<proteinExistence type="predicted"/>
<accession>A0A0S6UBX7</accession>
<organism evidence="1">
    <name type="scientific">Moorella thermoacetica Y72</name>
    <dbReference type="NCBI Taxonomy" id="1325331"/>
    <lineage>
        <taxon>Bacteria</taxon>
        <taxon>Bacillati</taxon>
        <taxon>Bacillota</taxon>
        <taxon>Clostridia</taxon>
        <taxon>Neomoorellales</taxon>
        <taxon>Neomoorellaceae</taxon>
        <taxon>Neomoorella</taxon>
    </lineage>
</organism>
<evidence type="ECO:0000313" key="1">
    <source>
        <dbReference type="EMBL" id="GAF25677.1"/>
    </source>
</evidence>
<reference evidence="1" key="1">
    <citation type="journal article" date="2014" name="Gene">
        <title>Genome-guided analysis of transformation efficiency and carbon dioxide assimilation by Moorella thermoacetica Y72.</title>
        <authorList>
            <person name="Tsukahara K."/>
            <person name="Kita A."/>
            <person name="Nakashimada Y."/>
            <person name="Hoshino T."/>
            <person name="Murakami K."/>
        </authorList>
    </citation>
    <scope>NUCLEOTIDE SEQUENCE [LARGE SCALE GENOMIC DNA]</scope>
    <source>
        <strain evidence="1">Y72</strain>
    </source>
</reference>
<gene>
    <name evidence="1" type="ORF">MTY_1013</name>
</gene>
<name>A0A0S6UBX7_NEOTH</name>
<dbReference type="Proteomes" id="UP000063718">
    <property type="component" value="Unassembled WGS sequence"/>
</dbReference>
<sequence length="63" mass="7152">MDSTRTRWASFWTCPLVTGVSGQTTCRWSFFNPMARAVFLSVSGRPMRLLTRVILKFATAYSS</sequence>
<dbReference type="EMBL" id="DF238840">
    <property type="protein sequence ID" value="GAF25677.1"/>
    <property type="molecule type" value="Genomic_DNA"/>
</dbReference>
<dbReference type="AlphaFoldDB" id="A0A0S6UBX7"/>
<protein>
    <submittedName>
        <fullName evidence="1">Uncharacterized protein</fullName>
    </submittedName>
</protein>